<accession>F8DY80</accession>
<feature type="compositionally biased region" description="Low complexity" evidence="1">
    <location>
        <begin position="11"/>
        <end position="33"/>
    </location>
</feature>
<feature type="domain" description="GmrSD restriction endonucleases C-terminal" evidence="2">
    <location>
        <begin position="129"/>
        <end position="262"/>
    </location>
</feature>
<dbReference type="PANTHER" id="PTHR24094:SF15">
    <property type="entry name" value="AMP-DEPENDENT SYNTHETASE_LIGASE DOMAIN-CONTAINING PROTEIN-RELATED"/>
    <property type="match status" value="1"/>
</dbReference>
<dbReference type="AlphaFoldDB" id="F8DY80"/>
<keyword evidence="4" id="KW-1185">Reference proteome</keyword>
<dbReference type="HOGENOM" id="CLU_043034_0_1_11"/>
<dbReference type="STRING" id="662755.CRES_0459"/>
<organism evidence="3 4">
    <name type="scientific">Corynebacterium resistens (strain DSM 45100 / JCM 12819 / GTC 2026 / SICGH 158)</name>
    <dbReference type="NCBI Taxonomy" id="662755"/>
    <lineage>
        <taxon>Bacteria</taxon>
        <taxon>Bacillati</taxon>
        <taxon>Actinomycetota</taxon>
        <taxon>Actinomycetes</taxon>
        <taxon>Mycobacteriales</taxon>
        <taxon>Corynebacteriaceae</taxon>
        <taxon>Corynebacterium</taxon>
    </lineage>
</organism>
<evidence type="ECO:0000256" key="1">
    <source>
        <dbReference type="SAM" id="MobiDB-lite"/>
    </source>
</evidence>
<evidence type="ECO:0000313" key="4">
    <source>
        <dbReference type="Proteomes" id="UP000000492"/>
    </source>
</evidence>
<proteinExistence type="predicted"/>
<evidence type="ECO:0000313" key="3">
    <source>
        <dbReference type="EMBL" id="AEI08822.1"/>
    </source>
</evidence>
<dbReference type="PANTHER" id="PTHR24094">
    <property type="entry name" value="SECRETED PROTEIN"/>
    <property type="match status" value="1"/>
</dbReference>
<feature type="region of interest" description="Disordered" evidence="1">
    <location>
        <begin position="1"/>
        <end position="88"/>
    </location>
</feature>
<feature type="compositionally biased region" description="Basic and acidic residues" evidence="1">
    <location>
        <begin position="41"/>
        <end position="55"/>
    </location>
</feature>
<protein>
    <recommendedName>
        <fullName evidence="2">GmrSD restriction endonucleases C-terminal domain-containing protein</fullName>
    </recommendedName>
</protein>
<sequence length="270" mass="28865">MAGCSADFGDSLAGGASSTSSSLTPPAGPTSGSAQATESSGRGDEQRPAHDKRAVGDGTSSPAPHPGAVQKRGGGRGGVGQKTSSSAETVRLRGVLATLEVKGRAPKNNYRRAEFGQRWKDVDRNGCDQRNDVLARDLQQVEAPKGCKVLRGVLQDPYTGQVIAFQRGQRTSSAVQIDHVVALADAWQKGAQQWTPEKRELFANDKQNLLAVDGPSNMQKGAGDAATWLPRNKAFRCRYVSIQIEVKAKYGLWVTSAERDAMDRELGRCT</sequence>
<dbReference type="Proteomes" id="UP000000492">
    <property type="component" value="Chromosome"/>
</dbReference>
<dbReference type="EMBL" id="CP002857">
    <property type="protein sequence ID" value="AEI08822.1"/>
    <property type="molecule type" value="Genomic_DNA"/>
</dbReference>
<dbReference type="eggNOG" id="COG2356">
    <property type="taxonomic scope" value="Bacteria"/>
</dbReference>
<dbReference type="Pfam" id="PF07510">
    <property type="entry name" value="GmrSD_C"/>
    <property type="match status" value="1"/>
</dbReference>
<reference evidence="3 4" key="1">
    <citation type="journal article" date="2012" name="BMC Genomics">
        <title>Complete genome sequence, lifestyle, and multi-drug resistance of the human pathogen Corynebacterium resistens DSM 45100 isolated from blood samples of a leukemia patient.</title>
        <authorList>
            <person name="Schroder J."/>
            <person name="Maus I."/>
            <person name="Meyer K."/>
            <person name="Wordemann S."/>
            <person name="Blom J."/>
            <person name="Jaenicke S."/>
            <person name="Schneider J."/>
            <person name="Trost E."/>
            <person name="Tauch A."/>
        </authorList>
    </citation>
    <scope>NUCLEOTIDE SEQUENCE [LARGE SCALE GENOMIC DNA]</scope>
    <source>
        <strain evidence="4">DSM 45100 / JCM 12819 / CCUG 50093 / GTC 2026 / SICGH 158</strain>
    </source>
</reference>
<evidence type="ECO:0000259" key="2">
    <source>
        <dbReference type="Pfam" id="PF07510"/>
    </source>
</evidence>
<gene>
    <name evidence="3" type="ordered locus">CRES_0459</name>
</gene>
<dbReference type="InterPro" id="IPR011089">
    <property type="entry name" value="GmrSD_C"/>
</dbReference>
<name>F8DY80_CORRG</name>
<dbReference type="KEGG" id="crd:CRES_0459"/>